<keyword evidence="2" id="KW-1185">Reference proteome</keyword>
<dbReference type="AlphaFoldDB" id="A0A5B7FLQ1"/>
<organism evidence="1 2">
    <name type="scientific">Portunus trituberculatus</name>
    <name type="common">Swimming crab</name>
    <name type="synonym">Neptunus trituberculatus</name>
    <dbReference type="NCBI Taxonomy" id="210409"/>
    <lineage>
        <taxon>Eukaryota</taxon>
        <taxon>Metazoa</taxon>
        <taxon>Ecdysozoa</taxon>
        <taxon>Arthropoda</taxon>
        <taxon>Crustacea</taxon>
        <taxon>Multicrustacea</taxon>
        <taxon>Malacostraca</taxon>
        <taxon>Eumalacostraca</taxon>
        <taxon>Eucarida</taxon>
        <taxon>Decapoda</taxon>
        <taxon>Pleocyemata</taxon>
        <taxon>Brachyura</taxon>
        <taxon>Eubrachyura</taxon>
        <taxon>Portunoidea</taxon>
        <taxon>Portunidae</taxon>
        <taxon>Portuninae</taxon>
        <taxon>Portunus</taxon>
    </lineage>
</organism>
<evidence type="ECO:0000313" key="1">
    <source>
        <dbReference type="EMBL" id="MPC48371.1"/>
    </source>
</evidence>
<protein>
    <submittedName>
        <fullName evidence="1">Uncharacterized protein</fullName>
    </submittedName>
</protein>
<dbReference type="Proteomes" id="UP000324222">
    <property type="component" value="Unassembled WGS sequence"/>
</dbReference>
<reference evidence="1 2" key="1">
    <citation type="submission" date="2019-05" db="EMBL/GenBank/DDBJ databases">
        <title>Another draft genome of Portunus trituberculatus and its Hox gene families provides insights of decapod evolution.</title>
        <authorList>
            <person name="Jeong J.-H."/>
            <person name="Song I."/>
            <person name="Kim S."/>
            <person name="Choi T."/>
            <person name="Kim D."/>
            <person name="Ryu S."/>
            <person name="Kim W."/>
        </authorList>
    </citation>
    <scope>NUCLEOTIDE SEQUENCE [LARGE SCALE GENOMIC DNA]</scope>
    <source>
        <tissue evidence="1">Muscle</tissue>
    </source>
</reference>
<name>A0A5B7FLQ1_PORTR</name>
<sequence length="166" mass="17532">MCIPSSPHDCLLNPATHMARSLLPREGFVVTDVFPVLVHDLIGGEGAQREVLGTLVTLLAVPRRLVILTVDSAVALPSAPSRVGIVPLLYHYRVHVPHLRVHVLNLGVLDETNDASAPPPAVVSAAPATVAATAATATGRTSMTTMVVVVVVFAYRYTLRISSSLS</sequence>
<accession>A0A5B7FLQ1</accession>
<evidence type="ECO:0000313" key="2">
    <source>
        <dbReference type="Proteomes" id="UP000324222"/>
    </source>
</evidence>
<comment type="caution">
    <text evidence="1">The sequence shown here is derived from an EMBL/GenBank/DDBJ whole genome shotgun (WGS) entry which is preliminary data.</text>
</comment>
<gene>
    <name evidence="1" type="ORF">E2C01_042142</name>
</gene>
<proteinExistence type="predicted"/>
<dbReference type="EMBL" id="VSRR010008251">
    <property type="protein sequence ID" value="MPC48371.1"/>
    <property type="molecule type" value="Genomic_DNA"/>
</dbReference>